<dbReference type="GO" id="GO:0071555">
    <property type="term" value="P:cell wall organization"/>
    <property type="evidence" value="ECO:0007669"/>
    <property type="project" value="TreeGrafter"/>
</dbReference>
<dbReference type="Pfam" id="PF13727">
    <property type="entry name" value="CoA_binding_3"/>
    <property type="match status" value="1"/>
</dbReference>
<evidence type="ECO:0000256" key="2">
    <source>
        <dbReference type="ARBA" id="ARBA00022475"/>
    </source>
</evidence>
<evidence type="ECO:0000256" key="3">
    <source>
        <dbReference type="ARBA" id="ARBA00022679"/>
    </source>
</evidence>
<feature type="transmembrane region" description="Helical" evidence="7">
    <location>
        <begin position="428"/>
        <end position="449"/>
    </location>
</feature>
<feature type="transmembrane region" description="Helical" evidence="7">
    <location>
        <begin position="120"/>
        <end position="140"/>
    </location>
</feature>
<gene>
    <name evidence="8" type="ORF">METZ01_LOCUS15144</name>
</gene>
<evidence type="ECO:0008006" key="9">
    <source>
        <dbReference type="Google" id="ProtNLM"/>
    </source>
</evidence>
<feature type="transmembrane region" description="Helical" evidence="7">
    <location>
        <begin position="272"/>
        <end position="295"/>
    </location>
</feature>
<keyword evidence="6 7" id="KW-0472">Membrane</keyword>
<organism evidence="8">
    <name type="scientific">marine metagenome</name>
    <dbReference type="NCBI Taxonomy" id="408172"/>
    <lineage>
        <taxon>unclassified sequences</taxon>
        <taxon>metagenomes</taxon>
        <taxon>ecological metagenomes</taxon>
    </lineage>
</organism>
<feature type="transmembrane region" description="Helical" evidence="7">
    <location>
        <begin position="147"/>
        <end position="167"/>
    </location>
</feature>
<evidence type="ECO:0000256" key="5">
    <source>
        <dbReference type="ARBA" id="ARBA00022989"/>
    </source>
</evidence>
<evidence type="ECO:0000313" key="8">
    <source>
        <dbReference type="EMBL" id="SUZ62290.1"/>
    </source>
</evidence>
<feature type="non-terminal residue" evidence="8">
    <location>
        <position position="1"/>
    </location>
</feature>
<feature type="transmembrane region" description="Helical" evidence="7">
    <location>
        <begin position="97"/>
        <end position="114"/>
    </location>
</feature>
<feature type="transmembrane region" description="Helical" evidence="7">
    <location>
        <begin position="6"/>
        <end position="25"/>
    </location>
</feature>
<dbReference type="InterPro" id="IPR036291">
    <property type="entry name" value="NAD(P)-bd_dom_sf"/>
</dbReference>
<dbReference type="GO" id="GO:0009103">
    <property type="term" value="P:lipopolysaccharide biosynthetic process"/>
    <property type="evidence" value="ECO:0007669"/>
    <property type="project" value="TreeGrafter"/>
</dbReference>
<dbReference type="Gene3D" id="3.40.50.720">
    <property type="entry name" value="NAD(P)-binding Rossmann-like Domain"/>
    <property type="match status" value="1"/>
</dbReference>
<evidence type="ECO:0000256" key="1">
    <source>
        <dbReference type="ARBA" id="ARBA00004651"/>
    </source>
</evidence>
<dbReference type="InterPro" id="IPR000715">
    <property type="entry name" value="Glycosyl_transferase_4"/>
</dbReference>
<feature type="transmembrane region" description="Helical" evidence="7">
    <location>
        <begin position="455"/>
        <end position="475"/>
    </location>
</feature>
<evidence type="ECO:0000256" key="6">
    <source>
        <dbReference type="ARBA" id="ARBA00023136"/>
    </source>
</evidence>
<dbReference type="PANTHER" id="PTHR22926:SF3">
    <property type="entry name" value="UNDECAPRENYL-PHOSPHATE ALPHA-N-ACETYLGLUCOSAMINYL 1-PHOSPHATE TRANSFERASE"/>
    <property type="match status" value="1"/>
</dbReference>
<keyword evidence="3" id="KW-0808">Transferase</keyword>
<reference evidence="8" key="1">
    <citation type="submission" date="2018-05" db="EMBL/GenBank/DDBJ databases">
        <authorList>
            <person name="Lanie J.A."/>
            <person name="Ng W.-L."/>
            <person name="Kazmierczak K.M."/>
            <person name="Andrzejewski T.M."/>
            <person name="Davidsen T.M."/>
            <person name="Wayne K.J."/>
            <person name="Tettelin H."/>
            <person name="Glass J.I."/>
            <person name="Rusch D."/>
            <person name="Podicherti R."/>
            <person name="Tsui H.-C.T."/>
            <person name="Winkler M.E."/>
        </authorList>
    </citation>
    <scope>NUCLEOTIDE SEQUENCE</scope>
</reference>
<name>A0A381P611_9ZZZZ</name>
<sequence length="597" mass="64845">VTLTVNFFVALFVSLLMVPLCRKLAFSTGYVAKPSDERWHRETTAIFGGVAIFVTVLGCSLLLGLTGLPMVLVVAATGMFLLGLIDDIWSLKPFTKLIVQIVIAATLLFFEYRLEWTGSLIIDTLLTLAWIVGISNAFNLLDNMDGLCAGVSVIVGLTVLFTLMAQPNTGAEINFLVILLGATLGFLVYNVSPASIFLGDSGSLFLGVCLSVLTLQSGYSAGGGQSSILSIVAVPVLVLLVPIADTTLVSVMRILHGRRPSEGGRDHSSHRLVAIGLSERAAVGVLWGLAALGGLAGLGMQWLSDDWSTVLAVVVVLAIAIFGIYLAQVRVYEGTESERKEFTTLRPLTVNLTYKRQVAEVILDVFLISLAYYTAYRVRFEGVELAALYPSFLESLPLVLAIQVIILLLTGVYRVVWRHFGLMDAVTLGKSVMLGTLTSVFALIFVYRFENYSRGVFIIYGALLILMLTASRASFRIISESIRRGVQAGDRLVIYGAGDGGVAAMRELLNQNDRPYQMLGFVDDDTSKLRTWIHGYPILGDYNGLVSLVMSDAIDCVVLGTRMIDSGRLSDLEKLCAEHNVKLSRMHVDFKSLVAVS</sequence>
<accession>A0A381P611</accession>
<protein>
    <recommendedName>
        <fullName evidence="9">Glycosyl transferase</fullName>
    </recommendedName>
</protein>
<feature type="transmembrane region" description="Helical" evidence="7">
    <location>
        <begin position="228"/>
        <end position="251"/>
    </location>
</feature>
<dbReference type="GO" id="GO:0005886">
    <property type="term" value="C:plasma membrane"/>
    <property type="evidence" value="ECO:0007669"/>
    <property type="project" value="UniProtKB-SubCell"/>
</dbReference>
<evidence type="ECO:0000256" key="7">
    <source>
        <dbReference type="SAM" id="Phobius"/>
    </source>
</evidence>
<dbReference type="AlphaFoldDB" id="A0A381P611"/>
<dbReference type="Pfam" id="PF00953">
    <property type="entry name" value="Glycos_transf_4"/>
    <property type="match status" value="1"/>
</dbReference>
<evidence type="ECO:0000256" key="4">
    <source>
        <dbReference type="ARBA" id="ARBA00022692"/>
    </source>
</evidence>
<feature type="transmembrane region" description="Helical" evidence="7">
    <location>
        <begin position="358"/>
        <end position="376"/>
    </location>
</feature>
<feature type="transmembrane region" description="Helical" evidence="7">
    <location>
        <begin position="173"/>
        <end position="192"/>
    </location>
</feature>
<dbReference type="EMBL" id="UINC01000860">
    <property type="protein sequence ID" value="SUZ62290.1"/>
    <property type="molecule type" value="Genomic_DNA"/>
</dbReference>
<feature type="transmembrane region" description="Helical" evidence="7">
    <location>
        <begin position="396"/>
        <end position="416"/>
    </location>
</feature>
<feature type="transmembrane region" description="Helical" evidence="7">
    <location>
        <begin position="45"/>
        <end position="63"/>
    </location>
</feature>
<dbReference type="PANTHER" id="PTHR22926">
    <property type="entry name" value="PHOSPHO-N-ACETYLMURAMOYL-PENTAPEPTIDE-TRANSFERASE"/>
    <property type="match status" value="1"/>
</dbReference>
<keyword evidence="2" id="KW-1003">Cell membrane</keyword>
<proteinExistence type="predicted"/>
<keyword evidence="5 7" id="KW-1133">Transmembrane helix</keyword>
<dbReference type="GO" id="GO:0044038">
    <property type="term" value="P:cell wall macromolecule biosynthetic process"/>
    <property type="evidence" value="ECO:0007669"/>
    <property type="project" value="TreeGrafter"/>
</dbReference>
<keyword evidence="4 7" id="KW-0812">Transmembrane</keyword>
<dbReference type="CDD" id="cd06853">
    <property type="entry name" value="GT_WecA_like"/>
    <property type="match status" value="1"/>
</dbReference>
<comment type="subcellular location">
    <subcellularLocation>
        <location evidence="1">Cell membrane</location>
        <topology evidence="1">Multi-pass membrane protein</topology>
    </subcellularLocation>
</comment>
<feature type="transmembrane region" description="Helical" evidence="7">
    <location>
        <begin position="307"/>
        <end position="327"/>
    </location>
</feature>
<dbReference type="SUPFAM" id="SSF51735">
    <property type="entry name" value="NAD(P)-binding Rossmann-fold domains"/>
    <property type="match status" value="1"/>
</dbReference>
<dbReference type="GO" id="GO:0016780">
    <property type="term" value="F:phosphotransferase activity, for other substituted phosphate groups"/>
    <property type="evidence" value="ECO:0007669"/>
    <property type="project" value="InterPro"/>
</dbReference>